<evidence type="ECO:0000259" key="17">
    <source>
        <dbReference type="PROSITE" id="PS50109"/>
    </source>
</evidence>
<evidence type="ECO:0000256" key="7">
    <source>
        <dbReference type="ARBA" id="ARBA00022692"/>
    </source>
</evidence>
<dbReference type="Gene3D" id="3.30.450.20">
    <property type="entry name" value="PAS domain"/>
    <property type="match status" value="2"/>
</dbReference>
<dbReference type="Gene3D" id="6.10.340.10">
    <property type="match status" value="1"/>
</dbReference>
<dbReference type="PANTHER" id="PTHR43047:SF72">
    <property type="entry name" value="OSMOSENSING HISTIDINE PROTEIN KINASE SLN1"/>
    <property type="match status" value="1"/>
</dbReference>
<dbReference type="SUPFAM" id="SSF55785">
    <property type="entry name" value="PYP-like sensor domain (PAS domain)"/>
    <property type="match status" value="1"/>
</dbReference>
<dbReference type="Gene3D" id="3.40.50.2300">
    <property type="match status" value="1"/>
</dbReference>
<feature type="domain" description="PAS" evidence="19">
    <location>
        <begin position="457"/>
        <end position="503"/>
    </location>
</feature>
<keyword evidence="12" id="KW-0902">Two-component regulatory system</keyword>
<dbReference type="Pfam" id="PF02743">
    <property type="entry name" value="dCache_1"/>
    <property type="match status" value="1"/>
</dbReference>
<dbReference type="CDD" id="cd00082">
    <property type="entry name" value="HisKA"/>
    <property type="match status" value="1"/>
</dbReference>
<dbReference type="InterPro" id="IPR013767">
    <property type="entry name" value="PAS_fold"/>
</dbReference>
<dbReference type="InterPro" id="IPR003660">
    <property type="entry name" value="HAMP_dom"/>
</dbReference>
<dbReference type="PROSITE" id="PS50885">
    <property type="entry name" value="HAMP"/>
    <property type="match status" value="1"/>
</dbReference>
<dbReference type="NCBIfam" id="TIGR00229">
    <property type="entry name" value="sensory_box"/>
    <property type="match status" value="1"/>
</dbReference>
<keyword evidence="7 16" id="KW-0812">Transmembrane</keyword>
<dbReference type="InterPro" id="IPR000014">
    <property type="entry name" value="PAS"/>
</dbReference>
<keyword evidence="11 16" id="KW-1133">Transmembrane helix</keyword>
<evidence type="ECO:0000256" key="9">
    <source>
        <dbReference type="ARBA" id="ARBA00022777"/>
    </source>
</evidence>
<dbReference type="Gene3D" id="1.10.101.10">
    <property type="entry name" value="PGBD-like superfamily/PGBD"/>
    <property type="match status" value="1"/>
</dbReference>
<dbReference type="InterPro" id="IPR036366">
    <property type="entry name" value="PGBDSf"/>
</dbReference>
<dbReference type="SMART" id="SM00388">
    <property type="entry name" value="HisKA"/>
    <property type="match status" value="1"/>
</dbReference>
<organism evidence="21 22">
    <name type="scientific">Roseofilum casamattae BLCC-M143</name>
    <dbReference type="NCBI Taxonomy" id="3022442"/>
    <lineage>
        <taxon>Bacteria</taxon>
        <taxon>Bacillati</taxon>
        <taxon>Cyanobacteriota</taxon>
        <taxon>Cyanophyceae</taxon>
        <taxon>Desertifilales</taxon>
        <taxon>Desertifilaceae</taxon>
        <taxon>Roseofilum</taxon>
        <taxon>Roseofilum casamattae</taxon>
    </lineage>
</organism>
<dbReference type="InterPro" id="IPR036097">
    <property type="entry name" value="HisK_dim/P_sf"/>
</dbReference>
<dbReference type="Pfam" id="PF00672">
    <property type="entry name" value="HAMP"/>
    <property type="match status" value="1"/>
</dbReference>
<keyword evidence="8" id="KW-0547">Nucleotide-binding</keyword>
<dbReference type="Pfam" id="PF00989">
    <property type="entry name" value="PAS"/>
    <property type="match status" value="1"/>
</dbReference>
<dbReference type="EC" id="2.7.13.3" evidence="3"/>
<dbReference type="SMART" id="SM00387">
    <property type="entry name" value="HATPase_c"/>
    <property type="match status" value="1"/>
</dbReference>
<evidence type="ECO:0000256" key="6">
    <source>
        <dbReference type="ARBA" id="ARBA00022679"/>
    </source>
</evidence>
<keyword evidence="5 14" id="KW-0597">Phosphoprotein</keyword>
<evidence type="ECO:0000256" key="2">
    <source>
        <dbReference type="ARBA" id="ARBA00004651"/>
    </source>
</evidence>
<evidence type="ECO:0000256" key="10">
    <source>
        <dbReference type="ARBA" id="ARBA00022840"/>
    </source>
</evidence>
<dbReference type="SUPFAM" id="SSF52172">
    <property type="entry name" value="CheY-like"/>
    <property type="match status" value="1"/>
</dbReference>
<dbReference type="GO" id="GO:0005524">
    <property type="term" value="F:ATP binding"/>
    <property type="evidence" value="ECO:0007669"/>
    <property type="project" value="UniProtKB-KW"/>
</dbReference>
<feature type="transmembrane region" description="Helical" evidence="16">
    <location>
        <begin position="369"/>
        <end position="387"/>
    </location>
</feature>
<dbReference type="CDD" id="cd16922">
    <property type="entry name" value="HATPase_EvgS-ArcB-TorS-like"/>
    <property type="match status" value="1"/>
</dbReference>
<dbReference type="PROSITE" id="PS50110">
    <property type="entry name" value="RESPONSE_REGULATORY"/>
    <property type="match status" value="1"/>
</dbReference>
<feature type="domain" description="Histidine kinase" evidence="17">
    <location>
        <begin position="597"/>
        <end position="829"/>
    </location>
</feature>
<dbReference type="CDD" id="cd18773">
    <property type="entry name" value="PDC1_HK_sensor"/>
    <property type="match status" value="1"/>
</dbReference>
<gene>
    <name evidence="21" type="ORF">PMH09_07380</name>
</gene>
<dbReference type="SMART" id="SM00448">
    <property type="entry name" value="REC"/>
    <property type="match status" value="1"/>
</dbReference>
<dbReference type="Pfam" id="PF00072">
    <property type="entry name" value="Response_reg"/>
    <property type="match status" value="1"/>
</dbReference>
<protein>
    <recommendedName>
        <fullName evidence="3">histidine kinase</fullName>
        <ecNumber evidence="3">2.7.13.3</ecNumber>
    </recommendedName>
</protein>
<evidence type="ECO:0000313" key="22">
    <source>
        <dbReference type="Proteomes" id="UP001232992"/>
    </source>
</evidence>
<evidence type="ECO:0000256" key="3">
    <source>
        <dbReference type="ARBA" id="ARBA00012438"/>
    </source>
</evidence>
<dbReference type="PROSITE" id="PS50112">
    <property type="entry name" value="PAS"/>
    <property type="match status" value="1"/>
</dbReference>
<dbReference type="PRINTS" id="PR00344">
    <property type="entry name" value="BCTRLSENSOR"/>
</dbReference>
<evidence type="ECO:0000256" key="11">
    <source>
        <dbReference type="ARBA" id="ARBA00022989"/>
    </source>
</evidence>
<dbReference type="Gene3D" id="1.10.287.130">
    <property type="match status" value="1"/>
</dbReference>
<keyword evidence="22" id="KW-1185">Reference proteome</keyword>
<dbReference type="Proteomes" id="UP001232992">
    <property type="component" value="Unassembled WGS sequence"/>
</dbReference>
<evidence type="ECO:0000256" key="4">
    <source>
        <dbReference type="ARBA" id="ARBA00022475"/>
    </source>
</evidence>
<keyword evidence="13 16" id="KW-0472">Membrane</keyword>
<evidence type="ECO:0000256" key="1">
    <source>
        <dbReference type="ARBA" id="ARBA00000085"/>
    </source>
</evidence>
<dbReference type="InterPro" id="IPR011006">
    <property type="entry name" value="CheY-like_superfamily"/>
</dbReference>
<dbReference type="InterPro" id="IPR004358">
    <property type="entry name" value="Sig_transdc_His_kin-like_C"/>
</dbReference>
<dbReference type="Pfam" id="PF00512">
    <property type="entry name" value="HisKA"/>
    <property type="match status" value="1"/>
</dbReference>
<evidence type="ECO:0000256" key="13">
    <source>
        <dbReference type="ARBA" id="ARBA00023136"/>
    </source>
</evidence>
<dbReference type="InterPro" id="IPR035965">
    <property type="entry name" value="PAS-like_dom_sf"/>
</dbReference>
<feature type="domain" description="HAMP" evidence="20">
    <location>
        <begin position="389"/>
        <end position="441"/>
    </location>
</feature>
<reference evidence="21 22" key="1">
    <citation type="submission" date="2023-01" db="EMBL/GenBank/DDBJ databases">
        <title>Novel diversity within Roseofilum (Cyanobacteria; Desertifilaceae) from marine benthic mats with descriptions of four novel species.</title>
        <authorList>
            <person name="Wang Y."/>
            <person name="Berthold D.E."/>
            <person name="Hu J."/>
            <person name="Lefler F.W."/>
            <person name="Laughinghouse H.D. IV."/>
        </authorList>
    </citation>
    <scope>NUCLEOTIDE SEQUENCE [LARGE SCALE GENOMIC DNA]</scope>
    <source>
        <strain evidence="21 22">BLCC-M143</strain>
    </source>
</reference>
<dbReference type="InterPro" id="IPR001789">
    <property type="entry name" value="Sig_transdc_resp-reg_receiver"/>
</dbReference>
<comment type="catalytic activity">
    <reaction evidence="1">
        <text>ATP + protein L-histidine = ADP + protein N-phospho-L-histidine.</text>
        <dbReference type="EC" id="2.7.13.3"/>
    </reaction>
</comment>
<dbReference type="CDD" id="cd00130">
    <property type="entry name" value="PAS"/>
    <property type="match status" value="1"/>
</dbReference>
<keyword evidence="4" id="KW-1003">Cell membrane</keyword>
<dbReference type="SUPFAM" id="SSF47384">
    <property type="entry name" value="Homodimeric domain of signal transducing histidine kinase"/>
    <property type="match status" value="1"/>
</dbReference>
<dbReference type="CDD" id="cd06225">
    <property type="entry name" value="HAMP"/>
    <property type="match status" value="1"/>
</dbReference>
<accession>A0ABT7BUZ5</accession>
<evidence type="ECO:0000256" key="12">
    <source>
        <dbReference type="ARBA" id="ARBA00023012"/>
    </source>
</evidence>
<evidence type="ECO:0000256" key="8">
    <source>
        <dbReference type="ARBA" id="ARBA00022741"/>
    </source>
</evidence>
<proteinExistence type="predicted"/>
<keyword evidence="10 21" id="KW-0067">ATP-binding</keyword>
<feature type="domain" description="Response regulatory" evidence="18">
    <location>
        <begin position="869"/>
        <end position="982"/>
    </location>
</feature>
<dbReference type="InterPro" id="IPR003661">
    <property type="entry name" value="HisK_dim/P_dom"/>
</dbReference>
<dbReference type="InterPro" id="IPR036890">
    <property type="entry name" value="HATPase_C_sf"/>
</dbReference>
<dbReference type="InterPro" id="IPR029151">
    <property type="entry name" value="Sensor-like_sf"/>
</dbReference>
<comment type="caution">
    <text evidence="21">The sequence shown here is derived from an EMBL/GenBank/DDBJ whole genome shotgun (WGS) entry which is preliminary data.</text>
</comment>
<evidence type="ECO:0000313" key="21">
    <source>
        <dbReference type="EMBL" id="MDJ1183013.1"/>
    </source>
</evidence>
<evidence type="ECO:0000256" key="16">
    <source>
        <dbReference type="SAM" id="Phobius"/>
    </source>
</evidence>
<dbReference type="InterPro" id="IPR005467">
    <property type="entry name" value="His_kinase_dom"/>
</dbReference>
<keyword evidence="15" id="KW-0175">Coiled coil</keyword>
<evidence type="ECO:0000256" key="15">
    <source>
        <dbReference type="SAM" id="Coils"/>
    </source>
</evidence>
<sequence>MLKFFRKSLLSQLVTSFSLLSLVTVSLVAIAAYVRARDSLRDSIYNRLQVATSLKEYQLDDWVRTQSQDVLLIARSPTILNQAHHLLQPQSPSSPITPDSPASEIAEIQQVLKSLGYYDGDIDGAYGRGMETAIAAFKESNNIVAEAPFVLNSFKTKTAYQAITEELSQFSQVKPSLQEISLLTNGGIVVLSTNKTKERTYQPLGTTTTYFTTENSDSVIPTFYTSAITRKSAITFATPIVDDSGGRIGVLSVDLDLQGIDDIIREKTGLGQTGETYLIARLGDRNVFISQQEQTTQDGQPEQAVLKEVNSYGIEQATAGIDGLDLYDNYQDVPVIGAYVWMANQNLALVAEMAQDEAFKPARQLLKEILQIGLSAALFILIIIYLISRRITQPVLGITETAIQVSNGNLQSEAPVLTEDEIGTLAQAFNQMIGQLQQSKNELENRVEFATESLQETLANLTSIIENIADGLLVTNTEGKITQTNQALFKLFGLESANLIGRNSQDVFGGSFAELAMKLRKNPENMVNSEVDLSEERIGKIVATGVWKKNSEEETEVGETTDLGESNRQDFLGCVFLVRDITADKEVDRMKTEFISTVSHELRTPLTSVLGFAKLIKKKLDDVLLPKVDLSDKKVKRAVNQVSSNLDIIVSEGVRLTALINDVLDLAKMEAGKVDWKDEEVVIEELIERATVATAALFSQTSTRLAIEVEPELPAIRGDLDKLIQVVINLISNAVKFTENGTVTCQATRRGDSIIIQVIDTGIGMKEDDLPHVFEKFKQVGDSLTDKPKGTGLGLPICKEIIEHHGGHIWAESQLGVGSTFAFWLPMAEEIVDDKLQPHFSSVAWPQLVKTLTDSKSQSADNSQNEHPVILVVDDDANIREWLGQQLDGEGYEVRRAANGRDAIAQIKQQKPNLVVLDVIMPDLNGFDVAAILKNDPETQQIPILMISADDFSERGYRMGVERYLTKPIDTEQFLQGVQSLLDRSSSSERVLLFEQQSPIVETLSQVLQKQGYTMTEVDPNRDLLASRSDVAIANVNISNPSRLVKALEFQKEGNRVLVFLLEAETIQNGN</sequence>
<dbReference type="Gene3D" id="3.30.565.10">
    <property type="entry name" value="Histidine kinase-like ATPase, C-terminal domain"/>
    <property type="match status" value="1"/>
</dbReference>
<dbReference type="PROSITE" id="PS50109">
    <property type="entry name" value="HIS_KIN"/>
    <property type="match status" value="1"/>
</dbReference>
<dbReference type="InterPro" id="IPR033479">
    <property type="entry name" value="dCache_1"/>
</dbReference>
<evidence type="ECO:0000256" key="5">
    <source>
        <dbReference type="ARBA" id="ARBA00022553"/>
    </source>
</evidence>
<dbReference type="SUPFAM" id="SSF158472">
    <property type="entry name" value="HAMP domain-like"/>
    <property type="match status" value="1"/>
</dbReference>
<dbReference type="InterPro" id="IPR003594">
    <property type="entry name" value="HATPase_dom"/>
</dbReference>
<evidence type="ECO:0000256" key="14">
    <source>
        <dbReference type="PROSITE-ProRule" id="PRU00169"/>
    </source>
</evidence>
<dbReference type="SUPFAM" id="SSF103190">
    <property type="entry name" value="Sensory domain-like"/>
    <property type="match status" value="1"/>
</dbReference>
<dbReference type="RefSeq" id="WP_283757667.1">
    <property type="nucleotide sequence ID" value="NZ_JAQOSQ010000005.1"/>
</dbReference>
<keyword evidence="9" id="KW-0418">Kinase</keyword>
<name>A0ABT7BUZ5_9CYAN</name>
<evidence type="ECO:0000259" key="18">
    <source>
        <dbReference type="PROSITE" id="PS50110"/>
    </source>
</evidence>
<dbReference type="SMART" id="SM00091">
    <property type="entry name" value="PAS"/>
    <property type="match status" value="1"/>
</dbReference>
<evidence type="ECO:0000259" key="19">
    <source>
        <dbReference type="PROSITE" id="PS50112"/>
    </source>
</evidence>
<dbReference type="Pfam" id="PF02518">
    <property type="entry name" value="HATPase_c"/>
    <property type="match status" value="1"/>
</dbReference>
<evidence type="ECO:0000259" key="20">
    <source>
        <dbReference type="PROSITE" id="PS50885"/>
    </source>
</evidence>
<dbReference type="PANTHER" id="PTHR43047">
    <property type="entry name" value="TWO-COMPONENT HISTIDINE PROTEIN KINASE"/>
    <property type="match status" value="1"/>
</dbReference>
<dbReference type="SMART" id="SM00304">
    <property type="entry name" value="HAMP"/>
    <property type="match status" value="1"/>
</dbReference>
<keyword evidence="6" id="KW-0808">Transferase</keyword>
<dbReference type="InterPro" id="IPR036365">
    <property type="entry name" value="PGBD-like_sf"/>
</dbReference>
<feature type="modified residue" description="4-aspartylphosphate" evidence="14">
    <location>
        <position position="918"/>
    </location>
</feature>
<feature type="coiled-coil region" evidence="15">
    <location>
        <begin position="426"/>
        <end position="460"/>
    </location>
</feature>
<comment type="subcellular location">
    <subcellularLocation>
        <location evidence="2">Cell membrane</location>
        <topology evidence="2">Multi-pass membrane protein</topology>
    </subcellularLocation>
</comment>
<dbReference type="SUPFAM" id="SSF47090">
    <property type="entry name" value="PGBD-like"/>
    <property type="match status" value="1"/>
</dbReference>
<dbReference type="SUPFAM" id="SSF55874">
    <property type="entry name" value="ATPase domain of HSP90 chaperone/DNA topoisomerase II/histidine kinase"/>
    <property type="match status" value="1"/>
</dbReference>
<dbReference type="EMBL" id="JAQOSQ010000005">
    <property type="protein sequence ID" value="MDJ1183013.1"/>
    <property type="molecule type" value="Genomic_DNA"/>
</dbReference>